<dbReference type="AlphaFoldDB" id="U2TJ01"/>
<comment type="caution">
    <text evidence="2">The sequence shown here is derived from an EMBL/GenBank/DDBJ whole genome shotgun (WGS) entry which is preliminary data.</text>
</comment>
<protein>
    <submittedName>
        <fullName evidence="2">Plasmid replication protein</fullName>
    </submittedName>
</protein>
<accession>U2TJ01</accession>
<feature type="non-terminal residue" evidence="2">
    <location>
        <position position="1"/>
    </location>
</feature>
<dbReference type="EMBL" id="AWEZ01000066">
    <property type="protein sequence ID" value="ERL06445.1"/>
    <property type="molecule type" value="Genomic_DNA"/>
</dbReference>
<dbReference type="eggNOG" id="ENOG5030K74">
    <property type="taxonomic scope" value="Bacteria"/>
</dbReference>
<keyword evidence="3" id="KW-1185">Reference proteome</keyword>
<proteinExistence type="predicted"/>
<dbReference type="GO" id="GO:0003677">
    <property type="term" value="F:DNA binding"/>
    <property type="evidence" value="ECO:0007669"/>
    <property type="project" value="InterPro"/>
</dbReference>
<dbReference type="Gene3D" id="3.40.1310.30">
    <property type="match status" value="1"/>
</dbReference>
<evidence type="ECO:0000313" key="2">
    <source>
        <dbReference type="EMBL" id="ERL06445.1"/>
    </source>
</evidence>
<dbReference type="Pfam" id="PF01719">
    <property type="entry name" value="Rep_OBD"/>
    <property type="match status" value="1"/>
</dbReference>
<dbReference type="OrthoDB" id="3175474at2"/>
<dbReference type="Proteomes" id="UP000016638">
    <property type="component" value="Unassembled WGS sequence"/>
</dbReference>
<gene>
    <name evidence="2" type="ORF">HMPREF1316_2675</name>
</gene>
<sequence>GRAGKARAFAFLIYPDSWPTWEKDLRGLHMPIVVSPIHDSDVTEDGELKKPHYHGIVSWGNATTMNAALNLLEPFGVRHVEPVGSYSAYCRYLCHMDDPDKAQYDAADVVCLSGGVPDFERKLTESEMLAQRDEIMALCEGNGVVEYADLCDFCRYHRPDWRQDVYTHTIFWRGYFASARSRGTGGGAVCS</sequence>
<organism evidence="2 3">
    <name type="scientific">Olsenella profusa F0195</name>
    <dbReference type="NCBI Taxonomy" id="1125712"/>
    <lineage>
        <taxon>Bacteria</taxon>
        <taxon>Bacillati</taxon>
        <taxon>Actinomycetota</taxon>
        <taxon>Coriobacteriia</taxon>
        <taxon>Coriobacteriales</taxon>
        <taxon>Atopobiaceae</taxon>
        <taxon>Olsenella</taxon>
    </lineage>
</organism>
<evidence type="ECO:0000313" key="3">
    <source>
        <dbReference type="Proteomes" id="UP000016638"/>
    </source>
</evidence>
<evidence type="ECO:0000259" key="1">
    <source>
        <dbReference type="Pfam" id="PF01719"/>
    </source>
</evidence>
<feature type="domain" description="Plasmid replication protein origin binding" evidence="1">
    <location>
        <begin position="5"/>
        <end position="112"/>
    </location>
</feature>
<dbReference type="GO" id="GO:0005727">
    <property type="term" value="C:extrachromosomal circular DNA"/>
    <property type="evidence" value="ECO:0007669"/>
    <property type="project" value="InterPro"/>
</dbReference>
<dbReference type="GO" id="GO:0003916">
    <property type="term" value="F:DNA topoisomerase activity"/>
    <property type="evidence" value="ECO:0007669"/>
    <property type="project" value="InterPro"/>
</dbReference>
<dbReference type="RefSeq" id="WP_021727043.1">
    <property type="nucleotide sequence ID" value="NZ_AWEZ01000066.1"/>
</dbReference>
<name>U2TJ01_9ACTN</name>
<dbReference type="GO" id="GO:0006260">
    <property type="term" value="P:DNA replication"/>
    <property type="evidence" value="ECO:0007669"/>
    <property type="project" value="InterPro"/>
</dbReference>
<dbReference type="STRING" id="1125712.HMPREF1316_2675"/>
<dbReference type="PATRIC" id="fig|1125712.3.peg.2149"/>
<dbReference type="InterPro" id="IPR002631">
    <property type="entry name" value="Plasmid_rep_OBD"/>
</dbReference>
<reference evidence="2 3" key="1">
    <citation type="submission" date="2013-08" db="EMBL/GenBank/DDBJ databases">
        <authorList>
            <person name="Durkin A.S."/>
            <person name="Haft D.R."/>
            <person name="McCorrison J."/>
            <person name="Torralba M."/>
            <person name="Gillis M."/>
            <person name="Haft D.H."/>
            <person name="Methe B."/>
            <person name="Sutton G."/>
            <person name="Nelson K.E."/>
        </authorList>
    </citation>
    <scope>NUCLEOTIDE SEQUENCE [LARGE SCALE GENOMIC DNA]</scope>
    <source>
        <strain evidence="2 3">F0195</strain>
    </source>
</reference>